<sequence length="210" mass="23556">MSFLPASHASYEYASLTNSINSKHTIQGILRAKDAEIESTRQELLAAKDTASTIYSQIKKATADLDKANKPSFLESLLVPTSTRQETVSHLQSTLFHLQQRQDPALEAVPVIEEQYKKLLDERKDIALQVIELQELRGQLKDLLDKAFTVDQSTFDSEDGVFARDSELKKRVNTVQLKIIDAEKNGIRSEKQGASGTRQSTCRFCVDVLE</sequence>
<dbReference type="AlphaFoldDB" id="A0A1Y2BQ38"/>
<evidence type="ECO:0000313" key="2">
    <source>
        <dbReference type="Proteomes" id="UP000193642"/>
    </source>
</evidence>
<protein>
    <submittedName>
        <fullName evidence="1">Uncharacterized protein</fullName>
    </submittedName>
</protein>
<proteinExistence type="predicted"/>
<name>A0A1Y2BQ38_9FUNG</name>
<dbReference type="Proteomes" id="UP000193642">
    <property type="component" value="Unassembled WGS sequence"/>
</dbReference>
<reference evidence="1 2" key="1">
    <citation type="submission" date="2016-07" db="EMBL/GenBank/DDBJ databases">
        <title>Pervasive Adenine N6-methylation of Active Genes in Fungi.</title>
        <authorList>
            <consortium name="DOE Joint Genome Institute"/>
            <person name="Mondo S.J."/>
            <person name="Dannebaum R.O."/>
            <person name="Kuo R.C."/>
            <person name="Labutti K."/>
            <person name="Haridas S."/>
            <person name="Kuo A."/>
            <person name="Salamov A."/>
            <person name="Ahrendt S.R."/>
            <person name="Lipzen A."/>
            <person name="Sullivan W."/>
            <person name="Andreopoulos W.B."/>
            <person name="Clum A."/>
            <person name="Lindquist E."/>
            <person name="Daum C."/>
            <person name="Ramamoorthy G.K."/>
            <person name="Gryganskyi A."/>
            <person name="Culley D."/>
            <person name="Magnuson J.K."/>
            <person name="James T.Y."/>
            <person name="O'Malley M.A."/>
            <person name="Stajich J.E."/>
            <person name="Spatafora J.W."/>
            <person name="Visel A."/>
            <person name="Grigoriev I.V."/>
        </authorList>
    </citation>
    <scope>NUCLEOTIDE SEQUENCE [LARGE SCALE GENOMIC DNA]</scope>
    <source>
        <strain evidence="1 2">JEL800</strain>
    </source>
</reference>
<dbReference type="EMBL" id="MCGO01000054">
    <property type="protein sequence ID" value="ORY36727.1"/>
    <property type="molecule type" value="Genomic_DNA"/>
</dbReference>
<accession>A0A1Y2BQ38</accession>
<comment type="caution">
    <text evidence="1">The sequence shown here is derived from an EMBL/GenBank/DDBJ whole genome shotgun (WGS) entry which is preliminary data.</text>
</comment>
<evidence type="ECO:0000313" key="1">
    <source>
        <dbReference type="EMBL" id="ORY36727.1"/>
    </source>
</evidence>
<gene>
    <name evidence="1" type="ORF">BCR33DRAFT_476135</name>
</gene>
<keyword evidence="2" id="KW-1185">Reference proteome</keyword>
<organism evidence="1 2">
    <name type="scientific">Rhizoclosmatium globosum</name>
    <dbReference type="NCBI Taxonomy" id="329046"/>
    <lineage>
        <taxon>Eukaryota</taxon>
        <taxon>Fungi</taxon>
        <taxon>Fungi incertae sedis</taxon>
        <taxon>Chytridiomycota</taxon>
        <taxon>Chytridiomycota incertae sedis</taxon>
        <taxon>Chytridiomycetes</taxon>
        <taxon>Chytridiales</taxon>
        <taxon>Chytriomycetaceae</taxon>
        <taxon>Rhizoclosmatium</taxon>
    </lineage>
</organism>